<dbReference type="GO" id="GO:0030170">
    <property type="term" value="F:pyridoxal phosphate binding"/>
    <property type="evidence" value="ECO:0007669"/>
    <property type="project" value="InterPro"/>
</dbReference>
<dbReference type="PROSITE" id="PS00599">
    <property type="entry name" value="AA_TRANSFER_CLASS_2"/>
    <property type="match status" value="1"/>
</dbReference>
<protein>
    <recommendedName>
        <fullName evidence="2">8-amino-7-oxononanoate synthase</fullName>
        <ecNumber evidence="2">2.3.1.47</ecNumber>
    </recommendedName>
    <alternativeName>
        <fullName evidence="5">7-keto-8-amino-pelargonic acid synthase</fullName>
    </alternativeName>
    <alternativeName>
        <fullName evidence="6">8-amino-7-ketopelargonate synthase</fullName>
    </alternativeName>
</protein>
<dbReference type="GO" id="GO:0008710">
    <property type="term" value="F:8-amino-7-oxononanoate synthase activity"/>
    <property type="evidence" value="ECO:0007669"/>
    <property type="project" value="UniProtKB-EC"/>
</dbReference>
<evidence type="ECO:0000313" key="10">
    <source>
        <dbReference type="EMBL" id="COV94297.1"/>
    </source>
</evidence>
<keyword evidence="10" id="KW-0012">Acyltransferase</keyword>
<dbReference type="InterPro" id="IPR001917">
    <property type="entry name" value="Aminotrans_II_pyridoxalP_BS"/>
</dbReference>
<organism evidence="10 11">
    <name type="scientific">Mycobacterium tuberculosis</name>
    <dbReference type="NCBI Taxonomy" id="1773"/>
    <lineage>
        <taxon>Bacteria</taxon>
        <taxon>Bacillati</taxon>
        <taxon>Actinomycetota</taxon>
        <taxon>Actinomycetes</taxon>
        <taxon>Mycobacteriales</taxon>
        <taxon>Mycobacteriaceae</taxon>
        <taxon>Mycobacterium</taxon>
        <taxon>Mycobacterium tuberculosis complex</taxon>
    </lineage>
</organism>
<name>A0A655IID1_MYCTX</name>
<evidence type="ECO:0000259" key="9">
    <source>
        <dbReference type="Pfam" id="PF00155"/>
    </source>
</evidence>
<evidence type="ECO:0000256" key="4">
    <source>
        <dbReference type="ARBA" id="ARBA00022898"/>
    </source>
</evidence>
<dbReference type="SUPFAM" id="SSF53383">
    <property type="entry name" value="PLP-dependent transferases"/>
    <property type="match status" value="1"/>
</dbReference>
<evidence type="ECO:0000256" key="1">
    <source>
        <dbReference type="ARBA" id="ARBA00001933"/>
    </source>
</evidence>
<dbReference type="Gene3D" id="3.90.1150.10">
    <property type="entry name" value="Aspartate Aminotransferase, domain 1"/>
    <property type="match status" value="1"/>
</dbReference>
<dbReference type="InterPro" id="IPR015424">
    <property type="entry name" value="PyrdxlP-dep_Trfase"/>
</dbReference>
<reference evidence="10 11" key="1">
    <citation type="submission" date="2015-03" db="EMBL/GenBank/DDBJ databases">
        <authorList>
            <consortium name="Pathogen Informatics"/>
        </authorList>
    </citation>
    <scope>NUCLEOTIDE SEQUENCE [LARGE SCALE GENOMIC DNA]</scope>
    <source>
        <strain evidence="10 11">G09801536</strain>
    </source>
</reference>
<evidence type="ECO:0000256" key="8">
    <source>
        <dbReference type="RuleBase" id="RU003693"/>
    </source>
</evidence>
<accession>A0A655IID1</accession>
<evidence type="ECO:0000256" key="6">
    <source>
        <dbReference type="ARBA" id="ARBA00033381"/>
    </source>
</evidence>
<dbReference type="Pfam" id="PF00155">
    <property type="entry name" value="Aminotran_1_2"/>
    <property type="match status" value="1"/>
</dbReference>
<sequence>MLNGTLDLHVSLEQELACFLGKPAAVLCSTGYQSNLAAISALCESGDMIIQDALNHRSLFDAARLSGADFTLYRHNDMDHLARVLRRTEGRRRIIVVDAVFSMEGTVADLATIAELADRHGCRVYVDESHALGVLGPDGRGASAALGVLARMDVVMGTFSKSFASVGGFIAGDRPVVDYIRHNGSGHVFSASLPPAAAAATHAALRVSRREPDRRARVLAAAEYMATGLARQGYQAEYHGTAIVPVILGNPTVAHAGYLRLMRSGVYVNPVAPPAVPEERSGFRTSYLADHRQSDLDRALHVFAGLAEDLTPQGAAL</sequence>
<dbReference type="EMBL" id="CSAD01000412">
    <property type="protein sequence ID" value="COV94297.1"/>
    <property type="molecule type" value="Genomic_DNA"/>
</dbReference>
<keyword evidence="4 8" id="KW-0663">Pyridoxal phosphate</keyword>
<dbReference type="AlphaFoldDB" id="A0A655IID1"/>
<dbReference type="PANTHER" id="PTHR13693:SF3">
    <property type="entry name" value="LD36009P"/>
    <property type="match status" value="1"/>
</dbReference>
<dbReference type="EC" id="2.3.1.47" evidence="2"/>
<evidence type="ECO:0000256" key="2">
    <source>
        <dbReference type="ARBA" id="ARBA00013187"/>
    </source>
</evidence>
<dbReference type="InterPro" id="IPR004839">
    <property type="entry name" value="Aminotransferase_I/II_large"/>
</dbReference>
<dbReference type="PANTHER" id="PTHR13693">
    <property type="entry name" value="CLASS II AMINOTRANSFERASE/8-AMINO-7-OXONONANOATE SYNTHASE"/>
    <property type="match status" value="1"/>
</dbReference>
<proteinExistence type="inferred from homology"/>
<dbReference type="Gene3D" id="3.40.640.10">
    <property type="entry name" value="Type I PLP-dependent aspartate aminotransferase-like (Major domain)"/>
    <property type="match status" value="1"/>
</dbReference>
<feature type="domain" description="Aminotransferase class I/classII large" evidence="9">
    <location>
        <begin position="4"/>
        <end position="302"/>
    </location>
</feature>
<dbReference type="InterPro" id="IPR050087">
    <property type="entry name" value="AON_synthase_class-II"/>
</dbReference>
<dbReference type="InterPro" id="IPR015421">
    <property type="entry name" value="PyrdxlP-dep_Trfase_major"/>
</dbReference>
<comment type="catalytic activity">
    <reaction evidence="7">
        <text>6-carboxyhexanoyl-[ACP] + L-alanine + H(+) = (8S)-8-amino-7-oxononanoate + holo-[ACP] + CO2</text>
        <dbReference type="Rhea" id="RHEA:42288"/>
        <dbReference type="Rhea" id="RHEA-COMP:9685"/>
        <dbReference type="Rhea" id="RHEA-COMP:9955"/>
        <dbReference type="ChEBI" id="CHEBI:15378"/>
        <dbReference type="ChEBI" id="CHEBI:16526"/>
        <dbReference type="ChEBI" id="CHEBI:57972"/>
        <dbReference type="ChEBI" id="CHEBI:64479"/>
        <dbReference type="ChEBI" id="CHEBI:78846"/>
        <dbReference type="ChEBI" id="CHEBI:149468"/>
        <dbReference type="EC" id="2.3.1.47"/>
    </reaction>
</comment>
<keyword evidence="3 10" id="KW-0808">Transferase</keyword>
<comment type="similarity">
    <text evidence="8">Belongs to the class-II pyridoxal-phosphate-dependent aminotransferase family.</text>
</comment>
<evidence type="ECO:0000256" key="3">
    <source>
        <dbReference type="ARBA" id="ARBA00022679"/>
    </source>
</evidence>
<evidence type="ECO:0000256" key="7">
    <source>
        <dbReference type="ARBA" id="ARBA00047715"/>
    </source>
</evidence>
<evidence type="ECO:0000313" key="11">
    <source>
        <dbReference type="Proteomes" id="UP000045842"/>
    </source>
</evidence>
<comment type="cofactor">
    <cofactor evidence="1 8">
        <name>pyridoxal 5'-phosphate</name>
        <dbReference type="ChEBI" id="CHEBI:597326"/>
    </cofactor>
</comment>
<gene>
    <name evidence="10" type="primary">bioF2</name>
    <name evidence="10" type="ORF">ERS007679_02750</name>
</gene>
<dbReference type="Proteomes" id="UP000045842">
    <property type="component" value="Unassembled WGS sequence"/>
</dbReference>
<evidence type="ECO:0000256" key="5">
    <source>
        <dbReference type="ARBA" id="ARBA00032610"/>
    </source>
</evidence>
<dbReference type="InterPro" id="IPR015422">
    <property type="entry name" value="PyrdxlP-dep_Trfase_small"/>
</dbReference>